<dbReference type="Pfam" id="PF00069">
    <property type="entry name" value="Pkinase"/>
    <property type="match status" value="1"/>
</dbReference>
<reference evidence="8" key="2">
    <citation type="journal article" date="2023" name="Microbiol Resour">
        <title>Decontamination and Annotation of the Draft Genome Sequence of the Oomycete Lagenidium giganteum ARSEF 373.</title>
        <authorList>
            <person name="Morgan W.R."/>
            <person name="Tartar A."/>
        </authorList>
    </citation>
    <scope>NUCLEOTIDE SEQUENCE</scope>
    <source>
        <strain evidence="8">ARSEF 373</strain>
    </source>
</reference>
<comment type="caution">
    <text evidence="8">The sequence shown here is derived from an EMBL/GenBank/DDBJ whole genome shotgun (WGS) entry which is preliminary data.</text>
</comment>
<reference evidence="8" key="1">
    <citation type="submission" date="2022-11" db="EMBL/GenBank/DDBJ databases">
        <authorList>
            <person name="Morgan W.R."/>
            <person name="Tartar A."/>
        </authorList>
    </citation>
    <scope>NUCLEOTIDE SEQUENCE</scope>
    <source>
        <strain evidence="8">ARSEF 373</strain>
    </source>
</reference>
<evidence type="ECO:0000256" key="5">
    <source>
        <dbReference type="ARBA" id="ARBA00022840"/>
    </source>
</evidence>
<dbReference type="SUPFAM" id="SSF56112">
    <property type="entry name" value="Protein kinase-like (PK-like)"/>
    <property type="match status" value="1"/>
</dbReference>
<accession>A0AAV2YS43</accession>
<dbReference type="AlphaFoldDB" id="A0AAV2YS43"/>
<protein>
    <recommendedName>
        <fullName evidence="7">Protein kinase domain-containing protein</fullName>
    </recommendedName>
</protein>
<evidence type="ECO:0000313" key="8">
    <source>
        <dbReference type="EMBL" id="DAZ96820.1"/>
    </source>
</evidence>
<dbReference type="InterPro" id="IPR000719">
    <property type="entry name" value="Prot_kinase_dom"/>
</dbReference>
<dbReference type="GO" id="GO:0005737">
    <property type="term" value="C:cytoplasm"/>
    <property type="evidence" value="ECO:0007669"/>
    <property type="project" value="TreeGrafter"/>
</dbReference>
<dbReference type="PROSITE" id="PS50011">
    <property type="entry name" value="PROTEIN_KINASE_DOM"/>
    <property type="match status" value="1"/>
</dbReference>
<keyword evidence="5" id="KW-0067">ATP-binding</keyword>
<evidence type="ECO:0000256" key="1">
    <source>
        <dbReference type="ARBA" id="ARBA00022527"/>
    </source>
</evidence>
<dbReference type="EMBL" id="DAKRPA010000155">
    <property type="protein sequence ID" value="DAZ96820.1"/>
    <property type="molecule type" value="Genomic_DNA"/>
</dbReference>
<evidence type="ECO:0000256" key="2">
    <source>
        <dbReference type="ARBA" id="ARBA00022679"/>
    </source>
</evidence>
<dbReference type="GO" id="GO:0004674">
    <property type="term" value="F:protein serine/threonine kinase activity"/>
    <property type="evidence" value="ECO:0007669"/>
    <property type="project" value="UniProtKB-KW"/>
</dbReference>
<feature type="region of interest" description="Disordered" evidence="6">
    <location>
        <begin position="1"/>
        <end position="25"/>
    </location>
</feature>
<feature type="compositionally biased region" description="Low complexity" evidence="6">
    <location>
        <begin position="1"/>
        <end position="22"/>
    </location>
</feature>
<keyword evidence="9" id="KW-1185">Reference proteome</keyword>
<feature type="domain" description="Protein kinase" evidence="7">
    <location>
        <begin position="27"/>
        <end position="289"/>
    </location>
</feature>
<evidence type="ECO:0000259" key="7">
    <source>
        <dbReference type="PROSITE" id="PS50011"/>
    </source>
</evidence>
<keyword evidence="4" id="KW-0418">Kinase</keyword>
<organism evidence="8 9">
    <name type="scientific">Lagenidium giganteum</name>
    <dbReference type="NCBI Taxonomy" id="4803"/>
    <lineage>
        <taxon>Eukaryota</taxon>
        <taxon>Sar</taxon>
        <taxon>Stramenopiles</taxon>
        <taxon>Oomycota</taxon>
        <taxon>Peronosporomycetes</taxon>
        <taxon>Pythiales</taxon>
        <taxon>Pythiaceae</taxon>
    </lineage>
</organism>
<dbReference type="PANTHER" id="PTHR24346:SF82">
    <property type="entry name" value="KP78A-RELATED"/>
    <property type="match status" value="1"/>
</dbReference>
<evidence type="ECO:0000256" key="4">
    <source>
        <dbReference type="ARBA" id="ARBA00022777"/>
    </source>
</evidence>
<proteinExistence type="predicted"/>
<keyword evidence="3" id="KW-0547">Nucleotide-binding</keyword>
<dbReference type="GO" id="GO:0005524">
    <property type="term" value="F:ATP binding"/>
    <property type="evidence" value="ECO:0007669"/>
    <property type="project" value="UniProtKB-KW"/>
</dbReference>
<dbReference type="Gene3D" id="1.10.510.10">
    <property type="entry name" value="Transferase(Phosphotransferase) domain 1"/>
    <property type="match status" value="2"/>
</dbReference>
<keyword evidence="2" id="KW-0808">Transferase</keyword>
<gene>
    <name evidence="8" type="ORF">N0F65_007081</name>
</gene>
<evidence type="ECO:0000313" key="9">
    <source>
        <dbReference type="Proteomes" id="UP001146120"/>
    </source>
</evidence>
<dbReference type="InterPro" id="IPR011009">
    <property type="entry name" value="Kinase-like_dom_sf"/>
</dbReference>
<keyword evidence="1" id="KW-0723">Serine/threonine-protein kinase</keyword>
<dbReference type="Proteomes" id="UP001146120">
    <property type="component" value="Unassembled WGS sequence"/>
</dbReference>
<dbReference type="PANTHER" id="PTHR24346">
    <property type="entry name" value="MAP/MICROTUBULE AFFINITY-REGULATING KINASE"/>
    <property type="match status" value="1"/>
</dbReference>
<evidence type="ECO:0000256" key="3">
    <source>
        <dbReference type="ARBA" id="ARBA00022741"/>
    </source>
</evidence>
<evidence type="ECO:0000256" key="6">
    <source>
        <dbReference type="SAM" id="MobiDB-lite"/>
    </source>
</evidence>
<dbReference type="GO" id="GO:0035556">
    <property type="term" value="P:intracellular signal transduction"/>
    <property type="evidence" value="ECO:0007669"/>
    <property type="project" value="TreeGrafter"/>
</dbReference>
<sequence>MPSSSSSPTSSTSPSLSSSSPTRKNPYQVIRELGSGLQGRVVLAFDEHERRYVAIKLPSVFETAASNGHNAVDLRLLDYQVQSIVQERRALRFVGSHPNVLQYVRMVPGSKMNQSYVALVTEYASNGDLFDLIADTGAFDEDLAKFYFAQLLSDQFTMKLCDFGLATVVAPSRGEHVDQIVLRDVSGTGLYMAPEISRTTPYRATPTDLWSAGVVLFIMLTGFPPFQEAARDDHWYECVVQGEMDKLWEAQCDVAEMLSADARDMIAGLLCSNADKRLTIADCFAHPWMQDVDMVDRKWVVEEMTARRLVALNASATI</sequence>
<name>A0AAV2YS43_9STRA</name>